<dbReference type="AlphaFoldDB" id="A0AAU7P8U9"/>
<accession>A0AAU7P8U9</accession>
<dbReference type="Pfam" id="PF00685">
    <property type="entry name" value="Sulfotransfer_1"/>
    <property type="match status" value="1"/>
</dbReference>
<sequence length="273" mass="30284">MNRRGIVWLASYPKSGNTWVRCLISSLQSGASCVDLANLGQAMPNAASRTWLERYVEVDNGDLLPAELEHLRASAYRCCAAQGSTLLKVHDRYDARLFPAAATLGTVYIVRDPRDVAPSWADHMRVDVDTAIAQMGDADLFMSRGSTGYQPQTPQRYSAWSSHVVSWLQEAPGPHLLLRYETLLAHPLREAARLAAFLGLPTAPARIARAVAACRFDALRDAEERDGFSERRRGQQRFFRQGQAGAWHAALDAAQVTRLRADHGVVMAWLGYH</sequence>
<keyword evidence="2" id="KW-0808">Transferase</keyword>
<dbReference type="RefSeq" id="WP_349656525.1">
    <property type="nucleotide sequence ID" value="NZ_CP144460.1"/>
</dbReference>
<evidence type="ECO:0000256" key="2">
    <source>
        <dbReference type="ARBA" id="ARBA00022679"/>
    </source>
</evidence>
<dbReference type="InterPro" id="IPR027417">
    <property type="entry name" value="P-loop_NTPase"/>
</dbReference>
<name>A0AAU7P8U9_9XANT</name>
<dbReference type="PROSITE" id="PS51257">
    <property type="entry name" value="PROKAR_LIPOPROTEIN"/>
    <property type="match status" value="1"/>
</dbReference>
<protein>
    <submittedName>
        <fullName evidence="4">Sulfotransferase domain-containing protein</fullName>
    </submittedName>
</protein>
<evidence type="ECO:0000256" key="1">
    <source>
        <dbReference type="ARBA" id="ARBA00005771"/>
    </source>
</evidence>
<reference evidence="4" key="1">
    <citation type="submission" date="2024-02" db="EMBL/GenBank/DDBJ databases">
        <title>Complete genome sequence of Xanthomonas sp. 10-10.</title>
        <authorList>
            <person name="Biessy A."/>
            <person name="Ciotola M."/>
            <person name="Cadieux M."/>
            <person name="Soufiane B."/>
            <person name="Laforest M."/>
            <person name="Filion M."/>
        </authorList>
    </citation>
    <scope>NUCLEOTIDE SEQUENCE</scope>
    <source>
        <strain evidence="4">10-10</strain>
    </source>
</reference>
<gene>
    <name evidence="4" type="ORF">VZ068_00410</name>
</gene>
<dbReference type="InterPro" id="IPR000863">
    <property type="entry name" value="Sulfotransferase_dom"/>
</dbReference>
<proteinExistence type="inferred from homology"/>
<organism evidence="4">
    <name type="scientific">Xanthomonas sp. 10-10</name>
    <dbReference type="NCBI Taxonomy" id="3115848"/>
    <lineage>
        <taxon>Bacteria</taxon>
        <taxon>Pseudomonadati</taxon>
        <taxon>Pseudomonadota</taxon>
        <taxon>Gammaproteobacteria</taxon>
        <taxon>Lysobacterales</taxon>
        <taxon>Lysobacteraceae</taxon>
        <taxon>Xanthomonas</taxon>
    </lineage>
</organism>
<dbReference type="PANTHER" id="PTHR11783">
    <property type="entry name" value="SULFOTRANSFERASE SULT"/>
    <property type="match status" value="1"/>
</dbReference>
<dbReference type="Gene3D" id="3.40.50.300">
    <property type="entry name" value="P-loop containing nucleotide triphosphate hydrolases"/>
    <property type="match status" value="1"/>
</dbReference>
<dbReference type="SUPFAM" id="SSF52540">
    <property type="entry name" value="P-loop containing nucleoside triphosphate hydrolases"/>
    <property type="match status" value="1"/>
</dbReference>
<dbReference type="GO" id="GO:0008146">
    <property type="term" value="F:sulfotransferase activity"/>
    <property type="evidence" value="ECO:0007669"/>
    <property type="project" value="InterPro"/>
</dbReference>
<feature type="domain" description="Sulfotransferase" evidence="3">
    <location>
        <begin position="7"/>
        <end position="261"/>
    </location>
</feature>
<dbReference type="EMBL" id="CP144460">
    <property type="protein sequence ID" value="XBS38041.1"/>
    <property type="molecule type" value="Genomic_DNA"/>
</dbReference>
<evidence type="ECO:0000259" key="3">
    <source>
        <dbReference type="Pfam" id="PF00685"/>
    </source>
</evidence>
<comment type="similarity">
    <text evidence="1">Belongs to the sulfotransferase 1 family.</text>
</comment>
<evidence type="ECO:0000313" key="4">
    <source>
        <dbReference type="EMBL" id="XBS38041.1"/>
    </source>
</evidence>